<keyword evidence="11" id="KW-1185">Reference proteome</keyword>
<dbReference type="Proteomes" id="UP000001646">
    <property type="component" value="Chromosome 2"/>
</dbReference>
<dbReference type="GO" id="GO:0016787">
    <property type="term" value="F:hydrolase activity"/>
    <property type="evidence" value="ECO:0007669"/>
    <property type="project" value="UniProtKB-KW"/>
</dbReference>
<dbReference type="InterPro" id="IPR058353">
    <property type="entry name" value="DUF8040"/>
</dbReference>
<dbReference type="InterPro" id="IPR027806">
    <property type="entry name" value="HARBI1_dom"/>
</dbReference>
<evidence type="ECO:0000256" key="5">
    <source>
        <dbReference type="ARBA" id="ARBA00022723"/>
    </source>
</evidence>
<keyword evidence="6" id="KW-0378">Hydrolase</keyword>
<evidence type="ECO:0000256" key="1">
    <source>
        <dbReference type="ARBA" id="ARBA00001968"/>
    </source>
</evidence>
<comment type="similarity">
    <text evidence="3">Belongs to the HARBI1 family.</text>
</comment>
<dbReference type="GO" id="GO:0004518">
    <property type="term" value="F:nuclease activity"/>
    <property type="evidence" value="ECO:0007669"/>
    <property type="project" value="UniProtKB-KW"/>
</dbReference>
<dbReference type="Bgee" id="ENSACAG00000028732">
    <property type="expression patterns" value="Expressed in dewlap and 12 other cell types or tissues"/>
</dbReference>
<dbReference type="InterPro" id="IPR045249">
    <property type="entry name" value="HARBI1-like"/>
</dbReference>
<reference evidence="10" key="2">
    <citation type="submission" date="2025-08" db="UniProtKB">
        <authorList>
            <consortium name="Ensembl"/>
        </authorList>
    </citation>
    <scope>IDENTIFICATION</scope>
</reference>
<sequence>MQMVSSSSYSLLTMENMEAIILVILATHSLVRLHLHRGGVAARARRTIRRVMAHHISLLHQLLPDICPESETRLIAEELDAGPHRFWSRQITQDWWERVVLETWDPDQWLQNFRMTKDTFLELCEALRPELHRQTTTMRAPLSVEKRTGIALWKLATTECYRAVADRFGVGRSTVGEVFIEVCLAIEKLLFKKLVVLKDPQEVMAGFANMRFPNCVGVVDRTQIPILCTVRKGTSVSQKGFFPMSLQALVDHRGRFVDIELSWCGKDENASFFRNQVLCDGMDQGSFVPGNPTLTIGNVEIPPLILADASYPLKRWLMTPFTDNLDPSKRRFNSRLEDCKKIAELAFGRLKGRWKCLATRLEVSEDNIIPVVVGCVVLHNICENRGHDLVDALCSEDQSVFDQAPEGLLSFPTSLEDQQNGMLVRDTLANYFMNSA</sequence>
<evidence type="ECO:0000256" key="2">
    <source>
        <dbReference type="ARBA" id="ARBA00004123"/>
    </source>
</evidence>
<reference evidence="10 11" key="1">
    <citation type="submission" date="2009-12" db="EMBL/GenBank/DDBJ databases">
        <title>The Genome Sequence of Anolis carolinensis (Green Anole Lizard).</title>
        <authorList>
            <consortium name="The Genome Sequencing Platform"/>
            <person name="Di Palma F."/>
            <person name="Alfoldi J."/>
            <person name="Heiman D."/>
            <person name="Young S."/>
            <person name="Grabherr M."/>
            <person name="Johnson J."/>
            <person name="Lander E.S."/>
            <person name="Lindblad-Toh K."/>
        </authorList>
    </citation>
    <scope>NUCLEOTIDE SEQUENCE [LARGE SCALE GENOMIC DNA]</scope>
    <source>
        <strain evidence="10 11">JBL SC #1</strain>
    </source>
</reference>
<evidence type="ECO:0000313" key="11">
    <source>
        <dbReference type="Proteomes" id="UP000001646"/>
    </source>
</evidence>
<dbReference type="GeneTree" id="ENSGT00940000163250"/>
<evidence type="ECO:0000256" key="6">
    <source>
        <dbReference type="ARBA" id="ARBA00022801"/>
    </source>
</evidence>
<dbReference type="Pfam" id="PF13359">
    <property type="entry name" value="DDE_Tnp_4"/>
    <property type="match status" value="1"/>
</dbReference>
<dbReference type="AlphaFoldDB" id="R4GB89"/>
<feature type="domain" description="DUF8040" evidence="9">
    <location>
        <begin position="105"/>
        <end position="186"/>
    </location>
</feature>
<dbReference type="Ensembl" id="ENSACAT00000029977.2">
    <property type="protein sequence ID" value="ENSACAP00000022560.2"/>
    <property type="gene ID" value="ENSACAG00000028732.2"/>
</dbReference>
<dbReference type="HOGENOM" id="CLU_018552_3_1_1"/>
<organism evidence="10 11">
    <name type="scientific">Anolis carolinensis</name>
    <name type="common">Green anole</name>
    <name type="synonym">American chameleon</name>
    <dbReference type="NCBI Taxonomy" id="28377"/>
    <lineage>
        <taxon>Eukaryota</taxon>
        <taxon>Metazoa</taxon>
        <taxon>Chordata</taxon>
        <taxon>Craniata</taxon>
        <taxon>Vertebrata</taxon>
        <taxon>Euteleostomi</taxon>
        <taxon>Lepidosauria</taxon>
        <taxon>Squamata</taxon>
        <taxon>Bifurcata</taxon>
        <taxon>Unidentata</taxon>
        <taxon>Episquamata</taxon>
        <taxon>Toxicofera</taxon>
        <taxon>Iguania</taxon>
        <taxon>Dactyloidae</taxon>
        <taxon>Anolis</taxon>
    </lineage>
</organism>
<dbReference type="eggNOG" id="KOG4585">
    <property type="taxonomic scope" value="Eukaryota"/>
</dbReference>
<dbReference type="Pfam" id="PF26138">
    <property type="entry name" value="DUF8040"/>
    <property type="match status" value="1"/>
</dbReference>
<comment type="subcellular location">
    <subcellularLocation>
        <location evidence="2">Nucleus</location>
    </subcellularLocation>
</comment>
<dbReference type="PANTHER" id="PTHR22930">
    <property type="match status" value="1"/>
</dbReference>
<dbReference type="PANTHER" id="PTHR22930:SF206">
    <property type="entry name" value="NUCLEASE HARBI1"/>
    <property type="match status" value="1"/>
</dbReference>
<keyword evidence="7" id="KW-0539">Nucleus</keyword>
<dbReference type="GO" id="GO:0046872">
    <property type="term" value="F:metal ion binding"/>
    <property type="evidence" value="ECO:0007669"/>
    <property type="project" value="UniProtKB-KW"/>
</dbReference>
<comment type="cofactor">
    <cofactor evidence="1">
        <name>a divalent metal cation</name>
        <dbReference type="ChEBI" id="CHEBI:60240"/>
    </cofactor>
</comment>
<feature type="domain" description="DDE Tnp4" evidence="8">
    <location>
        <begin position="234"/>
        <end position="380"/>
    </location>
</feature>
<evidence type="ECO:0000313" key="10">
    <source>
        <dbReference type="Ensembl" id="ENSACAP00000022560.2"/>
    </source>
</evidence>
<evidence type="ECO:0000256" key="4">
    <source>
        <dbReference type="ARBA" id="ARBA00022722"/>
    </source>
</evidence>
<accession>R4GB89</accession>
<name>R4GB89_ANOCA</name>
<dbReference type="InParanoid" id="R4GB89"/>
<protein>
    <submittedName>
        <fullName evidence="10">Uncharacterized protein</fullName>
    </submittedName>
</protein>
<gene>
    <name evidence="10" type="primary">LOC103278110</name>
</gene>
<keyword evidence="5" id="KW-0479">Metal-binding</keyword>
<evidence type="ECO:0000256" key="3">
    <source>
        <dbReference type="ARBA" id="ARBA00006958"/>
    </source>
</evidence>
<reference evidence="10" key="3">
    <citation type="submission" date="2025-09" db="UniProtKB">
        <authorList>
            <consortium name="Ensembl"/>
        </authorList>
    </citation>
    <scope>IDENTIFICATION</scope>
</reference>
<dbReference type="GO" id="GO:0005634">
    <property type="term" value="C:nucleus"/>
    <property type="evidence" value="ECO:0007669"/>
    <property type="project" value="UniProtKB-SubCell"/>
</dbReference>
<keyword evidence="4" id="KW-0540">Nuclease</keyword>
<evidence type="ECO:0000259" key="9">
    <source>
        <dbReference type="Pfam" id="PF26138"/>
    </source>
</evidence>
<proteinExistence type="inferred from homology"/>
<evidence type="ECO:0000256" key="7">
    <source>
        <dbReference type="ARBA" id="ARBA00023242"/>
    </source>
</evidence>
<evidence type="ECO:0000259" key="8">
    <source>
        <dbReference type="Pfam" id="PF13359"/>
    </source>
</evidence>